<sequence>MSDLLDDFRDDVDEPTPELVYGSVDEFVREYLRHMYTRPVGPGNARYRWAADWWRYPEAVARLEGLWRSWEHLRLDPATGASVWWRDHADHHMNLLLSPDGPFAKSKDACEPGEPLPYAEPPEKWFPDVRPSSKRDRLS</sequence>
<protein>
    <submittedName>
        <fullName evidence="2">DUF4913 domain-containing protein</fullName>
    </submittedName>
</protein>
<name>A0ABU3GE92_9MICO</name>
<organism evidence="2 3">
    <name type="scientific">Microbacterium gawkjiense</name>
    <dbReference type="NCBI Taxonomy" id="3067309"/>
    <lineage>
        <taxon>Bacteria</taxon>
        <taxon>Bacillati</taxon>
        <taxon>Actinomycetota</taxon>
        <taxon>Actinomycetes</taxon>
        <taxon>Micrococcales</taxon>
        <taxon>Microbacteriaceae</taxon>
        <taxon>Microbacterium</taxon>
    </lineage>
</organism>
<feature type="region of interest" description="Disordered" evidence="1">
    <location>
        <begin position="104"/>
        <end position="139"/>
    </location>
</feature>
<keyword evidence="3" id="KW-1185">Reference proteome</keyword>
<dbReference type="EMBL" id="JAUZVV010000003">
    <property type="protein sequence ID" value="MDT3318132.1"/>
    <property type="molecule type" value="Genomic_DNA"/>
</dbReference>
<feature type="compositionally biased region" description="Basic and acidic residues" evidence="1">
    <location>
        <begin position="121"/>
        <end position="139"/>
    </location>
</feature>
<evidence type="ECO:0000313" key="2">
    <source>
        <dbReference type="EMBL" id="MDT3318132.1"/>
    </source>
</evidence>
<evidence type="ECO:0000313" key="3">
    <source>
        <dbReference type="Proteomes" id="UP001251849"/>
    </source>
</evidence>
<accession>A0ABU3GE92</accession>
<dbReference type="Pfam" id="PF16259">
    <property type="entry name" value="DUF4913"/>
    <property type="match status" value="1"/>
</dbReference>
<evidence type="ECO:0000256" key="1">
    <source>
        <dbReference type="SAM" id="MobiDB-lite"/>
    </source>
</evidence>
<reference evidence="2 3" key="1">
    <citation type="submission" date="2023-08" db="EMBL/GenBank/DDBJ databases">
        <title>Microbacterium aquilitoris sp. nov. and Microbacterium gwkjibeachense sp. nov., isolated from beach.</title>
        <authorList>
            <person name="Lee S.D."/>
            <person name="Yang H."/>
            <person name="Kim I."/>
        </authorList>
    </citation>
    <scope>NUCLEOTIDE SEQUENCE [LARGE SCALE GENOMIC DNA]</scope>
    <source>
        <strain evidence="2 3">KSW4-11</strain>
    </source>
</reference>
<comment type="caution">
    <text evidence="2">The sequence shown here is derived from an EMBL/GenBank/DDBJ whole genome shotgun (WGS) entry which is preliminary data.</text>
</comment>
<proteinExistence type="predicted"/>
<dbReference type="Proteomes" id="UP001251849">
    <property type="component" value="Unassembled WGS sequence"/>
</dbReference>
<gene>
    <name evidence="2" type="ORF">Q9S71_14990</name>
</gene>
<dbReference type="InterPro" id="IPR032584">
    <property type="entry name" value="DUF4913"/>
</dbReference>
<dbReference type="RefSeq" id="WP_311863471.1">
    <property type="nucleotide sequence ID" value="NZ_JAUZVV010000003.1"/>
</dbReference>